<feature type="transmembrane region" description="Helical" evidence="1">
    <location>
        <begin position="100"/>
        <end position="118"/>
    </location>
</feature>
<evidence type="ECO:0000313" key="3">
    <source>
        <dbReference type="Proteomes" id="UP000033633"/>
    </source>
</evidence>
<comment type="caution">
    <text evidence="2">The sequence shown here is derived from an EMBL/GenBank/DDBJ whole genome shotgun (WGS) entry which is preliminary data.</text>
</comment>
<feature type="transmembrane region" description="Helical" evidence="1">
    <location>
        <begin position="69"/>
        <end position="88"/>
    </location>
</feature>
<name>A0A0F5V9S0_9GAMM</name>
<dbReference type="AlphaFoldDB" id="A0A0F5V9S0"/>
<dbReference type="InterPro" id="IPR021329">
    <property type="entry name" value="DUF2938"/>
</dbReference>
<proteinExistence type="predicted"/>
<dbReference type="PATRIC" id="fig|265726.11.peg.1425"/>
<feature type="transmembrane region" description="Helical" evidence="1">
    <location>
        <begin position="6"/>
        <end position="27"/>
    </location>
</feature>
<evidence type="ECO:0000256" key="1">
    <source>
        <dbReference type="SAM" id="Phobius"/>
    </source>
</evidence>
<keyword evidence="1" id="KW-1133">Transmembrane helix</keyword>
<accession>A0A0F5V9S0</accession>
<dbReference type="OrthoDB" id="9812539at2"/>
<dbReference type="EMBL" id="JWYV01000015">
    <property type="protein sequence ID" value="KKC98817.1"/>
    <property type="molecule type" value="Genomic_DNA"/>
</dbReference>
<evidence type="ECO:0000313" key="2">
    <source>
        <dbReference type="EMBL" id="KKC98817.1"/>
    </source>
</evidence>
<protein>
    <submittedName>
        <fullName evidence="2">Membrane protein</fullName>
    </submittedName>
</protein>
<reference evidence="2 3" key="1">
    <citation type="submission" date="2014-12" db="EMBL/GenBank/DDBJ databases">
        <title>Mercury Reductase activity and rhizosphere competence traits in the genome of root associated Photobacterium halotolerans MELD1.</title>
        <authorList>
            <person name="Mathew D.C."/>
            <person name="Huang C.-C."/>
        </authorList>
    </citation>
    <scope>NUCLEOTIDE SEQUENCE [LARGE SCALE GENOMIC DNA]</scope>
    <source>
        <strain evidence="2 3">MELD1</strain>
    </source>
</reference>
<keyword evidence="1" id="KW-0812">Transmembrane</keyword>
<organism evidence="2 3">
    <name type="scientific">Photobacterium halotolerans</name>
    <dbReference type="NCBI Taxonomy" id="265726"/>
    <lineage>
        <taxon>Bacteria</taxon>
        <taxon>Pseudomonadati</taxon>
        <taxon>Pseudomonadota</taxon>
        <taxon>Gammaproteobacteria</taxon>
        <taxon>Vibrionales</taxon>
        <taxon>Vibrionaceae</taxon>
        <taxon>Photobacterium</taxon>
    </lineage>
</organism>
<sequence length="162" mass="17282">MEPDFILRAIALGVGATLVMDLWALFLKVCFKIPSLNYAMVGRWIGHFPKGQFAHANIGQAEPVAGETLLGWTAHYAIGICFAAVLLWGWGLEWAASPTLLPALIVGVLTVVAPFFLMQPGMGAGVAASKTPQPNTARLRSLLAHTSFGVGLYLTGMILSVF</sequence>
<keyword evidence="1" id="KW-0472">Membrane</keyword>
<keyword evidence="3" id="KW-1185">Reference proteome</keyword>
<gene>
    <name evidence="2" type="ORF">KY46_15880</name>
</gene>
<dbReference type="Proteomes" id="UP000033633">
    <property type="component" value="Unassembled WGS sequence"/>
</dbReference>
<dbReference type="Pfam" id="PF11158">
    <property type="entry name" value="DUF2938"/>
    <property type="match status" value="1"/>
</dbReference>
<dbReference type="RefSeq" id="WP_046221600.1">
    <property type="nucleotide sequence ID" value="NZ_JWYV01000015.1"/>
</dbReference>
<feature type="transmembrane region" description="Helical" evidence="1">
    <location>
        <begin position="139"/>
        <end position="161"/>
    </location>
</feature>